<reference evidence="3" key="1">
    <citation type="submission" date="2020-03" db="EMBL/GenBank/DDBJ databases">
        <title>A high-quality chromosome-level genome assembly of a woody plant with both climbing and erect habits, Rhamnella rubrinervis.</title>
        <authorList>
            <person name="Lu Z."/>
            <person name="Yang Y."/>
            <person name="Zhu X."/>
            <person name="Sun Y."/>
        </authorList>
    </citation>
    <scope>NUCLEOTIDE SEQUENCE</scope>
    <source>
        <strain evidence="3">BYM</strain>
        <tissue evidence="3">Leaf</tissue>
    </source>
</reference>
<dbReference type="Pfam" id="PF07876">
    <property type="entry name" value="Dabb"/>
    <property type="match status" value="1"/>
</dbReference>
<dbReference type="InterPro" id="IPR038765">
    <property type="entry name" value="Papain-like_cys_pep_sf"/>
</dbReference>
<dbReference type="InterPro" id="IPR044836">
    <property type="entry name" value="TOL_plant"/>
</dbReference>
<protein>
    <recommendedName>
        <fullName evidence="2">VHS domain-containing protein</fullName>
    </recommendedName>
</protein>
<organism evidence="3 4">
    <name type="scientific">Rhamnella rubrinervis</name>
    <dbReference type="NCBI Taxonomy" id="2594499"/>
    <lineage>
        <taxon>Eukaryota</taxon>
        <taxon>Viridiplantae</taxon>
        <taxon>Streptophyta</taxon>
        <taxon>Embryophyta</taxon>
        <taxon>Tracheophyta</taxon>
        <taxon>Spermatophyta</taxon>
        <taxon>Magnoliopsida</taxon>
        <taxon>eudicotyledons</taxon>
        <taxon>Gunneridae</taxon>
        <taxon>Pentapetalae</taxon>
        <taxon>rosids</taxon>
        <taxon>fabids</taxon>
        <taxon>Rosales</taxon>
        <taxon>Rhamnaceae</taxon>
        <taxon>rhamnoid group</taxon>
        <taxon>Rhamneae</taxon>
        <taxon>Rhamnella</taxon>
    </lineage>
</organism>
<evidence type="ECO:0000256" key="1">
    <source>
        <dbReference type="ARBA" id="ARBA00007708"/>
    </source>
</evidence>
<evidence type="ECO:0000313" key="4">
    <source>
        <dbReference type="Proteomes" id="UP000796880"/>
    </source>
</evidence>
<dbReference type="SUPFAM" id="SSF48464">
    <property type="entry name" value="ENTH/VHS domain"/>
    <property type="match status" value="1"/>
</dbReference>
<dbReference type="Pfam" id="PF00112">
    <property type="entry name" value="Peptidase_C1"/>
    <property type="match status" value="1"/>
</dbReference>
<keyword evidence="4" id="KW-1185">Reference proteome</keyword>
<dbReference type="OrthoDB" id="42919at2759"/>
<dbReference type="Gene3D" id="3.90.70.10">
    <property type="entry name" value="Cysteine proteinases"/>
    <property type="match status" value="1"/>
</dbReference>
<dbReference type="Proteomes" id="UP000796880">
    <property type="component" value="Unassembled WGS sequence"/>
</dbReference>
<dbReference type="InterPro" id="IPR013097">
    <property type="entry name" value="Dabb"/>
</dbReference>
<dbReference type="SUPFAM" id="SSF54001">
    <property type="entry name" value="Cysteine proteinases"/>
    <property type="match status" value="1"/>
</dbReference>
<dbReference type="InterPro" id="IPR008942">
    <property type="entry name" value="ENTH_VHS"/>
</dbReference>
<sequence>MESSNPAVRIISYEYVPTNYEEALRLAVPAQPVSVAISVVEEFKMYRTDVCSGGCGQSLNHAVTLISYGENEDGNKFWLVKNSYGEKHGVNRATSNFLERAVTRKIEKLWLLSSFSRTAVLVGHCSCDGTTWIIVRLQGITVGLYRRGIAGFCEQSNYCWVQSRTRKRFQLLRRSAEVSWRSILSLEVHRRRSRWTLDPVVSMNKLGLVTGLNADIINGTINQAVPFLKTVIGGINYAGSLLSEGQSDSASVLTRKDADFRLARRIRRDTVEKGRDIGTVLDQPDLNVREKKILILIDSWQEAFGGPRGRYPQYYAAYNELKSAGVEFPPQEENSVPFFTPPQTQPTVPPVTAYTDPAIEASLQTNASGPRFAQVVEFEEYVAGVEIFTQSPKLHNSTVDTSMPWSAASTVWSLHPNHLSVVKELVLRICEDIMAVDWVAQDLHGPVKPPLGSALRVTFLKLKENLDNSVKCEILGVIKGIKDSFGQINQISCEENFYPSGAKGYSIASLEVFPGVGEIDAVDSNQELLDLQKEKVRDYLQSVENGNLRAALSTSDFSELIRFFGLFVIDSMVVIDTAVVLAFRVCAQGISMLLLIHICFATAGTE</sequence>
<proteinExistence type="inferred from homology"/>
<feature type="domain" description="VHS" evidence="2">
    <location>
        <begin position="290"/>
        <end position="329"/>
    </location>
</feature>
<gene>
    <name evidence="3" type="ORF">FNV43_RR08175</name>
</gene>
<evidence type="ECO:0000313" key="3">
    <source>
        <dbReference type="EMBL" id="KAF3452079.1"/>
    </source>
</evidence>
<accession>A0A8K0HH56</accession>
<dbReference type="InterPro" id="IPR002014">
    <property type="entry name" value="VHS_dom"/>
</dbReference>
<dbReference type="GO" id="GO:0043130">
    <property type="term" value="F:ubiquitin binding"/>
    <property type="evidence" value="ECO:0007669"/>
    <property type="project" value="InterPro"/>
</dbReference>
<dbReference type="InterPro" id="IPR000668">
    <property type="entry name" value="Peptidase_C1A_C"/>
</dbReference>
<dbReference type="EMBL" id="VOIH02000003">
    <property type="protein sequence ID" value="KAF3452079.1"/>
    <property type="molecule type" value="Genomic_DNA"/>
</dbReference>
<dbReference type="AlphaFoldDB" id="A0A8K0HH56"/>
<dbReference type="PROSITE" id="PS50179">
    <property type="entry name" value="VHS"/>
    <property type="match status" value="1"/>
</dbReference>
<dbReference type="Gene3D" id="1.25.40.90">
    <property type="match status" value="1"/>
</dbReference>
<dbReference type="GO" id="GO:0035091">
    <property type="term" value="F:phosphatidylinositol binding"/>
    <property type="evidence" value="ECO:0007669"/>
    <property type="project" value="InterPro"/>
</dbReference>
<comment type="caution">
    <text evidence="3">The sequence shown here is derived from an EMBL/GenBank/DDBJ whole genome shotgun (WGS) entry which is preliminary data.</text>
</comment>
<comment type="similarity">
    <text evidence="1">Belongs to the TOM1 family.</text>
</comment>
<dbReference type="PANTHER" id="PTHR45898">
    <property type="entry name" value="TOM1-LIKE PROTEIN"/>
    <property type="match status" value="1"/>
</dbReference>
<dbReference type="GO" id="GO:0043328">
    <property type="term" value="P:protein transport to vacuole involved in ubiquitin-dependent protein catabolic process via the multivesicular body sorting pathway"/>
    <property type="evidence" value="ECO:0007669"/>
    <property type="project" value="InterPro"/>
</dbReference>
<name>A0A8K0HH56_9ROSA</name>
<dbReference type="PANTHER" id="PTHR45898:SF14">
    <property type="entry name" value="TOM1-LIKE PROTEIN 4"/>
    <property type="match status" value="1"/>
</dbReference>
<dbReference type="GO" id="GO:0008234">
    <property type="term" value="F:cysteine-type peptidase activity"/>
    <property type="evidence" value="ECO:0007669"/>
    <property type="project" value="InterPro"/>
</dbReference>
<evidence type="ECO:0000259" key="2">
    <source>
        <dbReference type="PROSITE" id="PS50179"/>
    </source>
</evidence>